<evidence type="ECO:0000256" key="2">
    <source>
        <dbReference type="SAM" id="Phobius"/>
    </source>
</evidence>
<proteinExistence type="predicted"/>
<sequence>MRGRDTSGDVAALSSHAGTPPGRSMAAGSTIARCGAAPRLCRHPLTTEQGGYGHLRFIPRTADRAIIPRMRLQILVLAAAFLLLVTGTVVVFIAFDSGSHSVSDTIRPFVIAMAPIWAAFGLAVWAATRTGFRRRDDQ</sequence>
<name>A0ABN2RGA6_9MICO</name>
<feature type="transmembrane region" description="Helical" evidence="2">
    <location>
        <begin position="74"/>
        <end position="94"/>
    </location>
</feature>
<keyword evidence="2" id="KW-0812">Transmembrane</keyword>
<protein>
    <submittedName>
        <fullName evidence="3">Uncharacterized protein</fullName>
    </submittedName>
</protein>
<feature type="region of interest" description="Disordered" evidence="1">
    <location>
        <begin position="1"/>
        <end position="26"/>
    </location>
</feature>
<evidence type="ECO:0000256" key="1">
    <source>
        <dbReference type="SAM" id="MobiDB-lite"/>
    </source>
</evidence>
<keyword evidence="2" id="KW-1133">Transmembrane helix</keyword>
<evidence type="ECO:0000313" key="3">
    <source>
        <dbReference type="EMBL" id="GAA1968646.1"/>
    </source>
</evidence>
<evidence type="ECO:0000313" key="4">
    <source>
        <dbReference type="Proteomes" id="UP001499933"/>
    </source>
</evidence>
<accession>A0ABN2RGA6</accession>
<keyword evidence="4" id="KW-1185">Reference proteome</keyword>
<keyword evidence="2" id="KW-0472">Membrane</keyword>
<dbReference type="Proteomes" id="UP001499933">
    <property type="component" value="Unassembled WGS sequence"/>
</dbReference>
<gene>
    <name evidence="3" type="ORF">GCM10009776_34690</name>
</gene>
<comment type="caution">
    <text evidence="3">The sequence shown here is derived from an EMBL/GenBank/DDBJ whole genome shotgun (WGS) entry which is preliminary data.</text>
</comment>
<reference evidence="3 4" key="1">
    <citation type="journal article" date="2019" name="Int. J. Syst. Evol. Microbiol.">
        <title>The Global Catalogue of Microorganisms (GCM) 10K type strain sequencing project: providing services to taxonomists for standard genome sequencing and annotation.</title>
        <authorList>
            <consortium name="The Broad Institute Genomics Platform"/>
            <consortium name="The Broad Institute Genome Sequencing Center for Infectious Disease"/>
            <person name="Wu L."/>
            <person name="Ma J."/>
        </authorList>
    </citation>
    <scope>NUCLEOTIDE SEQUENCE [LARGE SCALE GENOMIC DNA]</scope>
    <source>
        <strain evidence="3 4">JCM 14901</strain>
    </source>
</reference>
<dbReference type="EMBL" id="BAAAOG010000010">
    <property type="protein sequence ID" value="GAA1968646.1"/>
    <property type="molecule type" value="Genomic_DNA"/>
</dbReference>
<feature type="transmembrane region" description="Helical" evidence="2">
    <location>
        <begin position="106"/>
        <end position="128"/>
    </location>
</feature>
<organism evidence="3 4">
    <name type="scientific">Microbacterium deminutum</name>
    <dbReference type="NCBI Taxonomy" id="344164"/>
    <lineage>
        <taxon>Bacteria</taxon>
        <taxon>Bacillati</taxon>
        <taxon>Actinomycetota</taxon>
        <taxon>Actinomycetes</taxon>
        <taxon>Micrococcales</taxon>
        <taxon>Microbacteriaceae</taxon>
        <taxon>Microbacterium</taxon>
    </lineage>
</organism>